<feature type="transmembrane region" description="Helical" evidence="5">
    <location>
        <begin position="187"/>
        <end position="205"/>
    </location>
</feature>
<dbReference type="STRING" id="1121306.SAMN02745196_02627"/>
<comment type="subcellular location">
    <subcellularLocation>
        <location evidence="1">Membrane</location>
        <topology evidence="1">Multi-pass membrane protein</topology>
    </subcellularLocation>
</comment>
<evidence type="ECO:0000256" key="1">
    <source>
        <dbReference type="ARBA" id="ARBA00004141"/>
    </source>
</evidence>
<feature type="transmembrane region" description="Helical" evidence="5">
    <location>
        <begin position="126"/>
        <end position="149"/>
    </location>
</feature>
<evidence type="ECO:0000256" key="4">
    <source>
        <dbReference type="ARBA" id="ARBA00023136"/>
    </source>
</evidence>
<organism evidence="6 7">
    <name type="scientific">Clostridium collagenovorans DSM 3089</name>
    <dbReference type="NCBI Taxonomy" id="1121306"/>
    <lineage>
        <taxon>Bacteria</taxon>
        <taxon>Bacillati</taxon>
        <taxon>Bacillota</taxon>
        <taxon>Clostridia</taxon>
        <taxon>Eubacteriales</taxon>
        <taxon>Clostridiaceae</taxon>
        <taxon>Clostridium</taxon>
    </lineage>
</organism>
<accession>A0A1M5Y3F9</accession>
<dbReference type="Proteomes" id="UP000184526">
    <property type="component" value="Unassembled WGS sequence"/>
</dbReference>
<evidence type="ECO:0000256" key="2">
    <source>
        <dbReference type="ARBA" id="ARBA00022692"/>
    </source>
</evidence>
<feature type="transmembrane region" description="Helical" evidence="5">
    <location>
        <begin position="92"/>
        <end position="114"/>
    </location>
</feature>
<feature type="transmembrane region" description="Helical" evidence="5">
    <location>
        <begin position="211"/>
        <end position="232"/>
    </location>
</feature>
<keyword evidence="3 5" id="KW-1133">Transmembrane helix</keyword>
<keyword evidence="7" id="KW-1185">Reference proteome</keyword>
<dbReference type="PANTHER" id="PTHR37955:SF1">
    <property type="entry name" value="DEP DOMAIN-CONTAINING PROTEIN"/>
    <property type="match status" value="1"/>
</dbReference>
<feature type="transmembrane region" description="Helical" evidence="5">
    <location>
        <begin position="155"/>
        <end position="175"/>
    </location>
</feature>
<keyword evidence="4 5" id="KW-0472">Membrane</keyword>
<feature type="transmembrane region" description="Helical" evidence="5">
    <location>
        <begin position="244"/>
        <end position="265"/>
    </location>
</feature>
<keyword evidence="2 5" id="KW-0812">Transmembrane</keyword>
<dbReference type="InterPro" id="IPR004695">
    <property type="entry name" value="SLAC1/Mae1/Ssu1/TehA"/>
</dbReference>
<dbReference type="PANTHER" id="PTHR37955">
    <property type="entry name" value="TELLURITE RESISTANCE PROTEIN TEHA"/>
    <property type="match status" value="1"/>
</dbReference>
<evidence type="ECO:0000256" key="3">
    <source>
        <dbReference type="ARBA" id="ARBA00022989"/>
    </source>
</evidence>
<dbReference type="CDD" id="cd09325">
    <property type="entry name" value="TDT_C4-dicarb_trans"/>
    <property type="match status" value="1"/>
</dbReference>
<feature type="transmembrane region" description="Helical" evidence="5">
    <location>
        <begin position="36"/>
        <end position="54"/>
    </location>
</feature>
<dbReference type="RefSeq" id="WP_072832466.1">
    <property type="nucleotide sequence ID" value="NZ_FQXP01000011.1"/>
</dbReference>
<dbReference type="GO" id="GO:0005886">
    <property type="term" value="C:plasma membrane"/>
    <property type="evidence" value="ECO:0007669"/>
    <property type="project" value="TreeGrafter"/>
</dbReference>
<protein>
    <submittedName>
        <fullName evidence="6">Exfoliative toxin A/B</fullName>
    </submittedName>
</protein>
<dbReference type="AlphaFoldDB" id="A0A1M5Y3F9"/>
<dbReference type="Pfam" id="PF03595">
    <property type="entry name" value="SLAC1"/>
    <property type="match status" value="1"/>
</dbReference>
<dbReference type="GO" id="GO:0046583">
    <property type="term" value="F:monoatomic cation efflux transmembrane transporter activity"/>
    <property type="evidence" value="ECO:0007669"/>
    <property type="project" value="TreeGrafter"/>
</dbReference>
<evidence type="ECO:0000313" key="7">
    <source>
        <dbReference type="Proteomes" id="UP000184526"/>
    </source>
</evidence>
<sequence length="312" mass="34565">MNKVFKKVPIPMAGLMLALAATGNLVLSYGEVYRNIFGILASIILIFILGKLIIDFKDVLENLKNPVMASIAPTFTMGIMILSTYINKLSSSVALSIWVIGLVLHIILIVYFTLKFILKFDVNKVLPSYFIVYVGIVVGSITAPAYNLAKVGQGLFWFGLVSYAILLPIVIYKVFVIKKIQEPLKPILIIFAAPASLCLAGYLASFPEKNMTIVGILAVLSLIMYLGSLVILPKLLKLKFYPSYSAFTFPLVISAIAIKQTNGFLIKKGTEIVLLKYVVYFETIVAVLIVAYVFYKYMKFLFAGNVQEKVAK</sequence>
<dbReference type="InterPro" id="IPR052951">
    <property type="entry name" value="Tellurite_res_ion_channel"/>
</dbReference>
<feature type="transmembrane region" description="Helical" evidence="5">
    <location>
        <begin position="12"/>
        <end position="30"/>
    </location>
</feature>
<reference evidence="6 7" key="1">
    <citation type="submission" date="2016-11" db="EMBL/GenBank/DDBJ databases">
        <authorList>
            <person name="Jaros S."/>
            <person name="Januszkiewicz K."/>
            <person name="Wedrychowicz H."/>
        </authorList>
    </citation>
    <scope>NUCLEOTIDE SEQUENCE [LARGE SCALE GENOMIC DNA]</scope>
    <source>
        <strain evidence="6 7">DSM 3089</strain>
    </source>
</reference>
<evidence type="ECO:0000313" key="6">
    <source>
        <dbReference type="EMBL" id="SHI06610.1"/>
    </source>
</evidence>
<dbReference type="Gene3D" id="1.50.10.150">
    <property type="entry name" value="Voltage-dependent anion channel"/>
    <property type="match status" value="1"/>
</dbReference>
<feature type="transmembrane region" description="Helical" evidence="5">
    <location>
        <begin position="66"/>
        <end position="86"/>
    </location>
</feature>
<name>A0A1M5Y3F9_9CLOT</name>
<feature type="transmembrane region" description="Helical" evidence="5">
    <location>
        <begin position="277"/>
        <end position="295"/>
    </location>
</feature>
<dbReference type="InterPro" id="IPR038665">
    <property type="entry name" value="Voltage-dep_anion_channel_sf"/>
</dbReference>
<proteinExistence type="predicted"/>
<gene>
    <name evidence="6" type="ORF">SAMN02745196_02627</name>
</gene>
<evidence type="ECO:0000256" key="5">
    <source>
        <dbReference type="SAM" id="Phobius"/>
    </source>
</evidence>
<dbReference type="OrthoDB" id="309023at2"/>
<dbReference type="EMBL" id="FQXP01000011">
    <property type="protein sequence ID" value="SHI06610.1"/>
    <property type="molecule type" value="Genomic_DNA"/>
</dbReference>